<keyword evidence="2" id="KW-1185">Reference proteome</keyword>
<dbReference type="Proteomes" id="UP000789396">
    <property type="component" value="Unassembled WGS sequence"/>
</dbReference>
<dbReference type="AlphaFoldDB" id="A0A9N9P0R3"/>
<reference evidence="1" key="1">
    <citation type="submission" date="2021-06" db="EMBL/GenBank/DDBJ databases">
        <authorList>
            <person name="Kallberg Y."/>
            <person name="Tangrot J."/>
            <person name="Rosling A."/>
        </authorList>
    </citation>
    <scope>NUCLEOTIDE SEQUENCE</scope>
    <source>
        <strain evidence="1">IN212</strain>
    </source>
</reference>
<feature type="non-terminal residue" evidence="1">
    <location>
        <position position="46"/>
    </location>
</feature>
<comment type="caution">
    <text evidence="1">The sequence shown here is derived from an EMBL/GenBank/DDBJ whole genome shotgun (WGS) entry which is preliminary data.</text>
</comment>
<name>A0A9N9P0R3_9GLOM</name>
<protein>
    <submittedName>
        <fullName evidence="1">15564_t:CDS:1</fullName>
    </submittedName>
</protein>
<gene>
    <name evidence="1" type="ORF">RFULGI_LOCUS16780</name>
</gene>
<evidence type="ECO:0000313" key="2">
    <source>
        <dbReference type="Proteomes" id="UP000789396"/>
    </source>
</evidence>
<accession>A0A9N9P0R3</accession>
<organism evidence="1 2">
    <name type="scientific">Racocetra fulgida</name>
    <dbReference type="NCBI Taxonomy" id="60492"/>
    <lineage>
        <taxon>Eukaryota</taxon>
        <taxon>Fungi</taxon>
        <taxon>Fungi incertae sedis</taxon>
        <taxon>Mucoromycota</taxon>
        <taxon>Glomeromycotina</taxon>
        <taxon>Glomeromycetes</taxon>
        <taxon>Diversisporales</taxon>
        <taxon>Gigasporaceae</taxon>
        <taxon>Racocetra</taxon>
    </lineage>
</organism>
<evidence type="ECO:0000313" key="1">
    <source>
        <dbReference type="EMBL" id="CAG8791408.1"/>
    </source>
</evidence>
<dbReference type="EMBL" id="CAJVPZ010061719">
    <property type="protein sequence ID" value="CAG8791408.1"/>
    <property type="molecule type" value="Genomic_DNA"/>
</dbReference>
<sequence length="46" mass="5401">RMGHEQYNMVEHYNQGCLARDMKVPKNRKENVNEGNKLRINGISDL</sequence>
<proteinExistence type="predicted"/>
<feature type="non-terminal residue" evidence="1">
    <location>
        <position position="1"/>
    </location>
</feature>